<keyword evidence="1" id="KW-0614">Plasmid</keyword>
<evidence type="ECO:0000313" key="2">
    <source>
        <dbReference type="Proteomes" id="UP000505325"/>
    </source>
</evidence>
<keyword evidence="2" id="KW-1185">Reference proteome</keyword>
<name>A0A6M8UIA1_9GAMM</name>
<protein>
    <submittedName>
        <fullName evidence="1">Uncharacterized protein</fullName>
    </submittedName>
</protein>
<dbReference type="AlphaFoldDB" id="A0A6M8UIA1"/>
<accession>A0A6M8UIA1</accession>
<geneLocation type="plasmid" evidence="2">
    <name>ppd-1</name>
</geneLocation>
<dbReference type="Proteomes" id="UP000505325">
    <property type="component" value="Plasmid pPD-1"/>
</dbReference>
<dbReference type="KEGG" id="pmak:PMPD1_4426"/>
<dbReference type="EMBL" id="CP054213">
    <property type="protein sequence ID" value="QKJ89324.1"/>
    <property type="molecule type" value="Genomic_DNA"/>
</dbReference>
<sequence>MNNDKPAAALTRADIIRALGAYCHITLDNGDEAFYINGDFITCADGASRDPSVIDLARNVARAAGYPLRCFELPVPDDDEWCWNDVEEKLARSVMTETVRASVIVTGCVTKQGGRGIHFCSHPLLSGVNSNLWLPVGKEEEWFAAVERVLIMNGLAENLTALTPLRECAEYTDWKATYNRKVII</sequence>
<proteinExistence type="predicted"/>
<evidence type="ECO:0000313" key="1">
    <source>
        <dbReference type="EMBL" id="QKJ89324.1"/>
    </source>
</evidence>
<reference evidence="1 2" key="1">
    <citation type="submission" date="2020-06" db="EMBL/GenBank/DDBJ databases">
        <title>Genome sequence of Paramixta manurensis strain PD-1.</title>
        <authorList>
            <person name="Lee C.W."/>
            <person name="Kim J."/>
        </authorList>
    </citation>
    <scope>NUCLEOTIDE SEQUENCE [LARGE SCALE GENOMIC DNA]</scope>
    <source>
        <strain evidence="1 2">PD-1</strain>
        <plasmid evidence="2">ppd-1</plasmid>
    </source>
</reference>
<organism evidence="1 2">
    <name type="scientific">Paramixta manurensis</name>
    <dbReference type="NCBI Taxonomy" id="2740817"/>
    <lineage>
        <taxon>Bacteria</taxon>
        <taxon>Pseudomonadati</taxon>
        <taxon>Pseudomonadota</taxon>
        <taxon>Gammaproteobacteria</taxon>
        <taxon>Enterobacterales</taxon>
        <taxon>Erwiniaceae</taxon>
        <taxon>Paramixta</taxon>
    </lineage>
</organism>
<gene>
    <name evidence="1" type="ORF">PMPD1_4426</name>
</gene>
<dbReference type="RefSeq" id="WP_354292949.1">
    <property type="nucleotide sequence ID" value="NZ_CP054213.1"/>
</dbReference>